<dbReference type="Proteomes" id="UP000479639">
    <property type="component" value="Unassembled WGS sequence"/>
</dbReference>
<evidence type="ECO:0000256" key="5">
    <source>
        <dbReference type="SAM" id="MobiDB-lite"/>
    </source>
</evidence>
<feature type="transmembrane region" description="Helical" evidence="6">
    <location>
        <begin position="113"/>
        <end position="133"/>
    </location>
</feature>
<name>A0A7C8BSV0_9ACTN</name>
<dbReference type="InterPro" id="IPR019931">
    <property type="entry name" value="LPXTG_anchor"/>
</dbReference>
<dbReference type="AlphaFoldDB" id="A0A7C8BSV0"/>
<keyword evidence="1" id="KW-0134">Cell wall</keyword>
<dbReference type="PROSITE" id="PS50847">
    <property type="entry name" value="GRAM_POS_ANCHORING"/>
    <property type="match status" value="1"/>
</dbReference>
<evidence type="ECO:0000313" key="8">
    <source>
        <dbReference type="EMBL" id="KAB1650682.1"/>
    </source>
</evidence>
<evidence type="ECO:0000256" key="6">
    <source>
        <dbReference type="SAM" id="Phobius"/>
    </source>
</evidence>
<evidence type="ECO:0000256" key="3">
    <source>
        <dbReference type="ARBA" id="ARBA00022729"/>
    </source>
</evidence>
<evidence type="ECO:0000259" key="7">
    <source>
        <dbReference type="PROSITE" id="PS50847"/>
    </source>
</evidence>
<evidence type="ECO:0000313" key="9">
    <source>
        <dbReference type="Proteomes" id="UP000479639"/>
    </source>
</evidence>
<evidence type="ECO:0000256" key="4">
    <source>
        <dbReference type="ARBA" id="ARBA00023088"/>
    </source>
</evidence>
<reference evidence="8 9" key="1">
    <citation type="submission" date="2019-09" db="EMBL/GenBank/DDBJ databases">
        <title>Whole genome shotgun sequencing (WGS) of Ellagibacter isourolithinifaciens DSM 104140(T) and Adlercreutzia muris DSM 29508(T).</title>
        <authorList>
            <person name="Stoll D.A."/>
            <person name="Danylec N."/>
            <person name="Huch M."/>
        </authorList>
    </citation>
    <scope>NUCLEOTIDE SEQUENCE [LARGE SCALE GENOMIC DNA]</scope>
    <source>
        <strain evidence="8 9">DSM 29508</strain>
    </source>
</reference>
<feature type="region of interest" description="Disordered" evidence="5">
    <location>
        <begin position="1"/>
        <end position="25"/>
    </location>
</feature>
<accession>A0A7C8BSV0</accession>
<dbReference type="Pfam" id="PF00746">
    <property type="entry name" value="Gram_pos_anchor"/>
    <property type="match status" value="1"/>
</dbReference>
<comment type="caution">
    <text evidence="8">The sequence shown here is derived from an EMBL/GenBank/DDBJ whole genome shotgun (WGS) entry which is preliminary data.</text>
</comment>
<sequence length="148" mass="16153">MPDGKEFVPIEVGSDDNNDSDWGEAAGSVLGTGKVGITPAMAVLGSFTEVRTTPNAYGHKFNLLAPYDWTPETDRSVDLGMTGSDDDWNTVVVTTPWGTNLFYLKLPQTGDELMPWLFGLTLLGAAALLLVLISRRKEEDEEEEGEEE</sequence>
<keyword evidence="6" id="KW-0812">Transmembrane</keyword>
<keyword evidence="6" id="KW-1133">Transmembrane helix</keyword>
<protein>
    <submittedName>
        <fullName evidence="8">LPXTG cell wall anchor domain-containing protein</fullName>
    </submittedName>
</protein>
<keyword evidence="2" id="KW-0964">Secreted</keyword>
<evidence type="ECO:0000256" key="2">
    <source>
        <dbReference type="ARBA" id="ARBA00022525"/>
    </source>
</evidence>
<keyword evidence="9" id="KW-1185">Reference proteome</keyword>
<feature type="compositionally biased region" description="Acidic residues" evidence="5">
    <location>
        <begin position="13"/>
        <end position="22"/>
    </location>
</feature>
<evidence type="ECO:0000256" key="1">
    <source>
        <dbReference type="ARBA" id="ARBA00022512"/>
    </source>
</evidence>
<dbReference type="NCBIfam" id="TIGR01167">
    <property type="entry name" value="LPXTG_anchor"/>
    <property type="match status" value="1"/>
</dbReference>
<dbReference type="EMBL" id="WAJS01000011">
    <property type="protein sequence ID" value="KAB1650682.1"/>
    <property type="molecule type" value="Genomic_DNA"/>
</dbReference>
<feature type="domain" description="Gram-positive cocci surface proteins LPxTG" evidence="7">
    <location>
        <begin position="106"/>
        <end position="144"/>
    </location>
</feature>
<keyword evidence="6" id="KW-0472">Membrane</keyword>
<gene>
    <name evidence="8" type="ORF">F8D48_04680</name>
</gene>
<proteinExistence type="predicted"/>
<organism evidence="8 9">
    <name type="scientific">Adlercreutzia muris</name>
    <dbReference type="NCBI Taxonomy" id="1796610"/>
    <lineage>
        <taxon>Bacteria</taxon>
        <taxon>Bacillati</taxon>
        <taxon>Actinomycetota</taxon>
        <taxon>Coriobacteriia</taxon>
        <taxon>Eggerthellales</taxon>
        <taxon>Eggerthellaceae</taxon>
        <taxon>Adlercreutzia</taxon>
    </lineage>
</organism>
<keyword evidence="4" id="KW-0572">Peptidoglycan-anchor</keyword>
<keyword evidence="3" id="KW-0732">Signal</keyword>